<protein>
    <submittedName>
        <fullName evidence="2">DUF5132 domain-containing protein</fullName>
    </submittedName>
</protein>
<sequence length="118" mass="11946">MPPVVPPFLFGLIAAPLARRLLKPLMRGVVKASVGLAVEVKKATLEAGENIHDLAAEVAAEMVAAQIAAGDVEARSGDGQQASESSAPKGAKDEAAAKAEGEARAPKIRASVGAGKPR</sequence>
<evidence type="ECO:0000313" key="2">
    <source>
        <dbReference type="EMBL" id="AXE82008.1"/>
    </source>
</evidence>
<reference evidence="2 3" key="1">
    <citation type="journal article" date="2018" name="Front. Microbiol.">
        <title>Genome Sequencing of Streptomyces atratus SCSIOZH16 and Activation Production of Nocardamine via Metabolic Engineering.</title>
        <authorList>
            <person name="Li Y."/>
            <person name="Zhang C."/>
            <person name="Liu C."/>
            <person name="Ju J."/>
            <person name="Ma J."/>
        </authorList>
    </citation>
    <scope>NUCLEOTIDE SEQUENCE [LARGE SCALE GENOMIC DNA]</scope>
    <source>
        <strain evidence="2 3">SCSIO_ZH16</strain>
    </source>
</reference>
<evidence type="ECO:0000256" key="1">
    <source>
        <dbReference type="SAM" id="MobiDB-lite"/>
    </source>
</evidence>
<gene>
    <name evidence="2" type="ORF">C5746_39540</name>
</gene>
<feature type="compositionally biased region" description="Basic and acidic residues" evidence="1">
    <location>
        <begin position="90"/>
        <end position="105"/>
    </location>
</feature>
<dbReference type="RefSeq" id="WP_114248407.1">
    <property type="nucleotide sequence ID" value="NZ_CP027306.1"/>
</dbReference>
<dbReference type="Proteomes" id="UP000252698">
    <property type="component" value="Chromosome"/>
</dbReference>
<dbReference type="KEGG" id="sata:C5746_39540"/>
<accession>A0A2Z5JNY6</accession>
<dbReference type="Pfam" id="PF17195">
    <property type="entry name" value="DUF5132"/>
    <property type="match status" value="1"/>
</dbReference>
<dbReference type="GeneID" id="95524381"/>
<feature type="region of interest" description="Disordered" evidence="1">
    <location>
        <begin position="73"/>
        <end position="118"/>
    </location>
</feature>
<dbReference type="EMBL" id="CP027306">
    <property type="protein sequence ID" value="AXE82008.1"/>
    <property type="molecule type" value="Genomic_DNA"/>
</dbReference>
<dbReference type="AlphaFoldDB" id="A0A2Z5JNY6"/>
<dbReference type="InterPro" id="IPR033456">
    <property type="entry name" value="DUF5132"/>
</dbReference>
<organism evidence="2 3">
    <name type="scientific">Streptomyces atratus</name>
    <dbReference type="NCBI Taxonomy" id="1893"/>
    <lineage>
        <taxon>Bacteria</taxon>
        <taxon>Bacillati</taxon>
        <taxon>Actinomycetota</taxon>
        <taxon>Actinomycetes</taxon>
        <taxon>Kitasatosporales</taxon>
        <taxon>Streptomycetaceae</taxon>
        <taxon>Streptomyces</taxon>
    </lineage>
</organism>
<evidence type="ECO:0000313" key="3">
    <source>
        <dbReference type="Proteomes" id="UP000252698"/>
    </source>
</evidence>
<proteinExistence type="predicted"/>
<name>A0A2Z5JNY6_STRAR</name>